<keyword evidence="2" id="KW-1003">Cell membrane</keyword>
<dbReference type="OrthoDB" id="9794512at2"/>
<feature type="domain" description="ABC-type uncharacterised transport system" evidence="9">
    <location>
        <begin position="522"/>
        <end position="859"/>
    </location>
</feature>
<feature type="region of interest" description="Disordered" evidence="7">
    <location>
        <begin position="790"/>
        <end position="817"/>
    </location>
</feature>
<feature type="domain" description="DUF7088" evidence="10">
    <location>
        <begin position="384"/>
        <end position="489"/>
    </location>
</feature>
<evidence type="ECO:0000259" key="10">
    <source>
        <dbReference type="Pfam" id="PF23357"/>
    </source>
</evidence>
<name>A0A517YP13_9BACT</name>
<dbReference type="PANTHER" id="PTHR30294">
    <property type="entry name" value="MEMBRANE COMPONENT OF ABC TRANSPORTER YHHJ-RELATED"/>
    <property type="match status" value="1"/>
</dbReference>
<keyword evidence="3 8" id="KW-0812">Transmembrane</keyword>
<dbReference type="PANTHER" id="PTHR30294:SF29">
    <property type="entry name" value="MULTIDRUG ABC TRANSPORTER PERMEASE YBHS-RELATED"/>
    <property type="match status" value="1"/>
</dbReference>
<dbReference type="RefSeq" id="WP_145099968.1">
    <property type="nucleotide sequence ID" value="NZ_CP036274.1"/>
</dbReference>
<keyword evidence="5 8" id="KW-0472">Membrane</keyword>
<dbReference type="Pfam" id="PF23357">
    <property type="entry name" value="DUF7088"/>
    <property type="match status" value="1"/>
</dbReference>
<accession>A0A517YP13</accession>
<feature type="transmembrane region" description="Helical" evidence="8">
    <location>
        <begin position="1003"/>
        <end position="1022"/>
    </location>
</feature>
<feature type="coiled-coil region" evidence="6">
    <location>
        <begin position="909"/>
        <end position="992"/>
    </location>
</feature>
<protein>
    <submittedName>
        <fullName evidence="11">ABC-type uncharacterized transport system</fullName>
    </submittedName>
</protein>
<evidence type="ECO:0000256" key="2">
    <source>
        <dbReference type="ARBA" id="ARBA00022475"/>
    </source>
</evidence>
<dbReference type="EMBL" id="CP036274">
    <property type="protein sequence ID" value="QDU31953.1"/>
    <property type="molecule type" value="Genomic_DNA"/>
</dbReference>
<dbReference type="InterPro" id="IPR019196">
    <property type="entry name" value="ABC_transp_unknown"/>
</dbReference>
<keyword evidence="6" id="KW-0175">Coiled coil</keyword>
<evidence type="ECO:0000259" key="9">
    <source>
        <dbReference type="Pfam" id="PF09822"/>
    </source>
</evidence>
<dbReference type="InterPro" id="IPR051449">
    <property type="entry name" value="ABC-2_transporter_component"/>
</dbReference>
<keyword evidence="12" id="KW-1185">Reference proteome</keyword>
<evidence type="ECO:0000256" key="4">
    <source>
        <dbReference type="ARBA" id="ARBA00022989"/>
    </source>
</evidence>
<keyword evidence="4 8" id="KW-1133">Transmembrane helix</keyword>
<feature type="transmembrane region" description="Helical" evidence="8">
    <location>
        <begin position="351"/>
        <end position="370"/>
    </location>
</feature>
<feature type="transmembrane region" description="Helical" evidence="8">
    <location>
        <begin position="12"/>
        <end position="32"/>
    </location>
</feature>
<dbReference type="GO" id="GO:0005886">
    <property type="term" value="C:plasma membrane"/>
    <property type="evidence" value="ECO:0007669"/>
    <property type="project" value="UniProtKB-SubCell"/>
</dbReference>
<dbReference type="AlphaFoldDB" id="A0A517YP13"/>
<feature type="transmembrane region" description="Helical" evidence="8">
    <location>
        <begin position="171"/>
        <end position="192"/>
    </location>
</feature>
<dbReference type="KEGG" id="aagg:ETAA8_71150"/>
<dbReference type="Pfam" id="PF09822">
    <property type="entry name" value="ABC_transp_aux"/>
    <property type="match status" value="1"/>
</dbReference>
<evidence type="ECO:0000256" key="7">
    <source>
        <dbReference type="SAM" id="MobiDB-lite"/>
    </source>
</evidence>
<reference evidence="11 12" key="1">
    <citation type="submission" date="2019-02" db="EMBL/GenBank/DDBJ databases">
        <title>Deep-cultivation of Planctomycetes and their phenomic and genomic characterization uncovers novel biology.</title>
        <authorList>
            <person name="Wiegand S."/>
            <person name="Jogler M."/>
            <person name="Boedeker C."/>
            <person name="Pinto D."/>
            <person name="Vollmers J."/>
            <person name="Rivas-Marin E."/>
            <person name="Kohn T."/>
            <person name="Peeters S.H."/>
            <person name="Heuer A."/>
            <person name="Rast P."/>
            <person name="Oberbeckmann S."/>
            <person name="Bunk B."/>
            <person name="Jeske O."/>
            <person name="Meyerdierks A."/>
            <person name="Storesund J.E."/>
            <person name="Kallscheuer N."/>
            <person name="Luecker S."/>
            <person name="Lage O.M."/>
            <person name="Pohl T."/>
            <person name="Merkel B.J."/>
            <person name="Hornburger P."/>
            <person name="Mueller R.-W."/>
            <person name="Bruemmer F."/>
            <person name="Labrenz M."/>
            <person name="Spormann A.M."/>
            <person name="Op den Camp H."/>
            <person name="Overmann J."/>
            <person name="Amann R."/>
            <person name="Jetten M.S.M."/>
            <person name="Mascher T."/>
            <person name="Medema M.H."/>
            <person name="Devos D.P."/>
            <person name="Kaster A.-K."/>
            <person name="Ovreas L."/>
            <person name="Rohde M."/>
            <person name="Galperin M.Y."/>
            <person name="Jogler C."/>
        </authorList>
    </citation>
    <scope>NUCLEOTIDE SEQUENCE [LARGE SCALE GENOMIC DNA]</scope>
    <source>
        <strain evidence="11 12">ETA_A8</strain>
    </source>
</reference>
<feature type="transmembrane region" description="Helical" evidence="8">
    <location>
        <begin position="199"/>
        <end position="224"/>
    </location>
</feature>
<feature type="transmembrane region" description="Helical" evidence="8">
    <location>
        <begin position="132"/>
        <end position="159"/>
    </location>
</feature>
<gene>
    <name evidence="11" type="ORF">ETAA8_71150</name>
</gene>
<evidence type="ECO:0000313" key="12">
    <source>
        <dbReference type="Proteomes" id="UP000315017"/>
    </source>
</evidence>
<evidence type="ECO:0000256" key="3">
    <source>
        <dbReference type="ARBA" id="ARBA00022692"/>
    </source>
</evidence>
<feature type="transmembrane region" description="Helical" evidence="8">
    <location>
        <begin position="288"/>
        <end position="309"/>
    </location>
</feature>
<feature type="transmembrane region" description="Helical" evidence="8">
    <location>
        <begin position="244"/>
        <end position="268"/>
    </location>
</feature>
<evidence type="ECO:0000313" key="11">
    <source>
        <dbReference type="EMBL" id="QDU31953.1"/>
    </source>
</evidence>
<feature type="transmembrane region" description="Helical" evidence="8">
    <location>
        <begin position="53"/>
        <end position="73"/>
    </location>
</feature>
<proteinExistence type="predicted"/>
<evidence type="ECO:0000256" key="5">
    <source>
        <dbReference type="ARBA" id="ARBA00023136"/>
    </source>
</evidence>
<feature type="transmembrane region" description="Helical" evidence="8">
    <location>
        <begin position="315"/>
        <end position="339"/>
    </location>
</feature>
<dbReference type="Pfam" id="PF12679">
    <property type="entry name" value="ABC2_membrane_2"/>
    <property type="match status" value="1"/>
</dbReference>
<dbReference type="InterPro" id="IPR055396">
    <property type="entry name" value="DUF7088"/>
</dbReference>
<organism evidence="11 12">
    <name type="scientific">Anatilimnocola aggregata</name>
    <dbReference type="NCBI Taxonomy" id="2528021"/>
    <lineage>
        <taxon>Bacteria</taxon>
        <taxon>Pseudomonadati</taxon>
        <taxon>Planctomycetota</taxon>
        <taxon>Planctomycetia</taxon>
        <taxon>Pirellulales</taxon>
        <taxon>Pirellulaceae</taxon>
        <taxon>Anatilimnocola</taxon>
    </lineage>
</organism>
<feature type="compositionally biased region" description="Basic and acidic residues" evidence="7">
    <location>
        <begin position="797"/>
        <end position="817"/>
    </location>
</feature>
<dbReference type="GO" id="GO:0140359">
    <property type="term" value="F:ABC-type transporter activity"/>
    <property type="evidence" value="ECO:0007669"/>
    <property type="project" value="InterPro"/>
</dbReference>
<sequence length="1039" mass="114214">MGEILGQLLKLLVIDVLFIGVLGALLVPLALYKPASFALVKRNVIGYFSNPTGYVFLCVFVLLTSLAAVWPPQFFTANLANLDQLSFWMPLILLLFVPAITMSLWSEERRQGTDELLLTLPATDFDIVVGKYLAAAAIFTFSLLFSQFASFTVLTLLSLGDLDVGLIFSTYLGYWLMGLAMLSLGMVASFLTNNGTVSFVLGMILNLFLVSLGYADQFLAMSTISSQVMQWSLAAQFDDFGRGVISLSSVLYFLAIITAGIYISIVLIGRRHWSGRGKDQVQSELTTLTIGVSLFLLVLALICFLMTALTSHPRFLLALQWSGGVLLILALIAINFSAIVNAMQGGMLGHYMLRVECLLIAMLGACFFLSRHELFRQDLTAGGVSSLAPASIELVSGLDPKRPVTIDAFISAEVPKEFIKTKYNLISSLKELSQRSGGKITVRMHDNLEPFSEEAARAESRFGIRKQTVLSRANDKMRQEELIMGAAFTSGLEKVVVPFFGNGIPVEYELVRSIATVAKGERKKLGVVTTDAQMFGGFSMQGMQPRQIPKQAIIEELEKQYRVEQVDPEAPIELGKYDVLLVVQPSSLGPQALSNVVEAIKAGQPAAIFEDPAPIVLGGGSVVGTNQEKPPQGGFMGMGGGPPPPKGDIRALWSALGIKPLGDAGPASPAPGVIVWQKYNPYPRFQMPGIGPELVFIREEAPGAKNVFNSSEKAVAGFEELLLPFPGGIEQAIGSKMKFNELVTTASQGTGTLDVNKWMMNRGNLREMQKEYSTGETGRRYVLAAEIIGPPPAGTEGDAKKSDDTKSADKKDDEAKKPQGIHVVYVADIDLLDSQFLQLRNMPDAENNFRFDNVAFALNVIDQVAGDERFLPIRSRKPRHSTLRLIEDKVAQTRSEEVLSLKKHQDAFAKAIEENEENVRKATAEMQKKTEELQKLSDEGKLDPAQVAEFQEQKEQFERLKAIEEQRAKVKKEQAEKNLESEQAKIRREGDRKIESTQNSIKIAATTLPLIFPLIIGLIVLAQRRVREREGVSKSRLRY</sequence>
<evidence type="ECO:0000256" key="6">
    <source>
        <dbReference type="SAM" id="Coils"/>
    </source>
</evidence>
<evidence type="ECO:0000256" key="1">
    <source>
        <dbReference type="ARBA" id="ARBA00004651"/>
    </source>
</evidence>
<feature type="transmembrane region" description="Helical" evidence="8">
    <location>
        <begin position="85"/>
        <end position="105"/>
    </location>
</feature>
<evidence type="ECO:0000256" key="8">
    <source>
        <dbReference type="SAM" id="Phobius"/>
    </source>
</evidence>
<dbReference type="Proteomes" id="UP000315017">
    <property type="component" value="Chromosome"/>
</dbReference>
<comment type="subcellular location">
    <subcellularLocation>
        <location evidence="1">Cell membrane</location>
        <topology evidence="1">Multi-pass membrane protein</topology>
    </subcellularLocation>
</comment>